<organism evidence="2 3">
    <name type="scientific">Daedalea quercina L-15889</name>
    <dbReference type="NCBI Taxonomy" id="1314783"/>
    <lineage>
        <taxon>Eukaryota</taxon>
        <taxon>Fungi</taxon>
        <taxon>Dikarya</taxon>
        <taxon>Basidiomycota</taxon>
        <taxon>Agaricomycotina</taxon>
        <taxon>Agaricomycetes</taxon>
        <taxon>Polyporales</taxon>
        <taxon>Fomitopsis</taxon>
    </lineage>
</organism>
<evidence type="ECO:0000313" key="2">
    <source>
        <dbReference type="EMBL" id="KZT65155.1"/>
    </source>
</evidence>
<protein>
    <submittedName>
        <fullName evidence="2">Uncharacterized protein</fullName>
    </submittedName>
</protein>
<feature type="compositionally biased region" description="Basic and acidic residues" evidence="1">
    <location>
        <begin position="60"/>
        <end position="73"/>
    </location>
</feature>
<name>A0A165M2B8_9APHY</name>
<dbReference type="STRING" id="1314783.A0A165M2B8"/>
<evidence type="ECO:0000256" key="1">
    <source>
        <dbReference type="SAM" id="MobiDB-lite"/>
    </source>
</evidence>
<evidence type="ECO:0000313" key="3">
    <source>
        <dbReference type="Proteomes" id="UP000076727"/>
    </source>
</evidence>
<accession>A0A165M2B8</accession>
<dbReference type="Proteomes" id="UP000076727">
    <property type="component" value="Unassembled WGS sequence"/>
</dbReference>
<reference evidence="2 3" key="1">
    <citation type="journal article" date="2016" name="Mol. Biol. Evol.">
        <title>Comparative Genomics of Early-Diverging Mushroom-Forming Fungi Provides Insights into the Origins of Lignocellulose Decay Capabilities.</title>
        <authorList>
            <person name="Nagy L.G."/>
            <person name="Riley R."/>
            <person name="Tritt A."/>
            <person name="Adam C."/>
            <person name="Daum C."/>
            <person name="Floudas D."/>
            <person name="Sun H."/>
            <person name="Yadav J.S."/>
            <person name="Pangilinan J."/>
            <person name="Larsson K.H."/>
            <person name="Matsuura K."/>
            <person name="Barry K."/>
            <person name="Labutti K."/>
            <person name="Kuo R."/>
            <person name="Ohm R.A."/>
            <person name="Bhattacharya S.S."/>
            <person name="Shirouzu T."/>
            <person name="Yoshinaga Y."/>
            <person name="Martin F.M."/>
            <person name="Grigoriev I.V."/>
            <person name="Hibbett D.S."/>
        </authorList>
    </citation>
    <scope>NUCLEOTIDE SEQUENCE [LARGE SCALE GENOMIC DNA]</scope>
    <source>
        <strain evidence="2 3">L-15889</strain>
    </source>
</reference>
<sequence length="313" mass="34480">MARLAFLLHLPPLRRLRRLLSSLLAMSTSANRAIWTPEIRYIHTDALLTFLEQNEEHRKALIGDPGKQGDRRSGSKSGKTNVDLRYEVASTIFSESPDAVLRAEWTSSHSEKAKWARVIESRMNDLRKKYREVLKELSGTGFGLRPEDRARGVATVSDKALQDSKLQRVWFDRLALLYGDKPSVTVTAGTSTPGQDLVGQAYAVLGMQQCGGEHVNIGDRGTGATRGEEFLEDETDQWGVSMAGWQSSDFNAGGPANDMTIQYPPGAFMDDVARQQVAPSEMNTARRTDAAHAGSDVASERHLELPQPPSRGS</sequence>
<gene>
    <name evidence="2" type="ORF">DAEQUDRAFT_740844</name>
</gene>
<feature type="region of interest" description="Disordered" evidence="1">
    <location>
        <begin position="277"/>
        <end position="313"/>
    </location>
</feature>
<feature type="region of interest" description="Disordered" evidence="1">
    <location>
        <begin position="60"/>
        <end position="80"/>
    </location>
</feature>
<proteinExistence type="predicted"/>
<dbReference type="AlphaFoldDB" id="A0A165M2B8"/>
<keyword evidence="3" id="KW-1185">Reference proteome</keyword>
<dbReference type="EMBL" id="KV429111">
    <property type="protein sequence ID" value="KZT65155.1"/>
    <property type="molecule type" value="Genomic_DNA"/>
</dbReference>